<feature type="transmembrane region" description="Helical" evidence="1">
    <location>
        <begin position="12"/>
        <end position="32"/>
    </location>
</feature>
<proteinExistence type="predicted"/>
<accession>W8P3N5</accession>
<evidence type="ECO:0000313" key="3">
    <source>
        <dbReference type="Proteomes" id="UP000019434"/>
    </source>
</evidence>
<dbReference type="KEGG" id="tnu:BD01_1793"/>
<name>W8P3N5_9EURY</name>
<dbReference type="EMBL" id="CP007264">
    <property type="protein sequence ID" value="AHL23396.1"/>
    <property type="molecule type" value="Genomic_DNA"/>
</dbReference>
<protein>
    <submittedName>
        <fullName evidence="2">Uncharacterized protein</fullName>
    </submittedName>
</protein>
<keyword evidence="1" id="KW-1133">Transmembrane helix</keyword>
<feature type="transmembrane region" description="Helical" evidence="1">
    <location>
        <begin position="38"/>
        <end position="56"/>
    </location>
</feature>
<evidence type="ECO:0000313" key="2">
    <source>
        <dbReference type="EMBL" id="AHL23396.1"/>
    </source>
</evidence>
<reference evidence="2 3" key="1">
    <citation type="submission" date="2014-02" db="EMBL/GenBank/DDBJ databases">
        <title>Genome Sequence of an Hyperthermophilic Archaeon, Thermococcus nautili 30-1, producing viral vesicles.</title>
        <authorList>
            <person name="Oberto J."/>
            <person name="Gaudin M."/>
            <person name="Cossu M."/>
            <person name="Gorlas A."/>
            <person name="Slesarev A."/>
            <person name="Marguet E."/>
            <person name="Forterre P."/>
        </authorList>
    </citation>
    <scope>NUCLEOTIDE SEQUENCE [LARGE SCALE GENOMIC DNA]</scope>
    <source>
        <strain evidence="2 3">30-1</strain>
    </source>
</reference>
<gene>
    <name evidence="2" type="ORF">BD01_1793</name>
</gene>
<dbReference type="AlphaFoldDB" id="W8P3N5"/>
<dbReference type="Proteomes" id="UP000019434">
    <property type="component" value="Chromosome"/>
</dbReference>
<dbReference type="HOGENOM" id="CLU_074026_0_0_2"/>
<keyword evidence="1" id="KW-0472">Membrane</keyword>
<sequence length="319" mass="35724">MQKVLVRESGTLAVFAVVVFAVFFIWIAIGMLSFAPTWFALLFLVMPVLFILLALAKGTSVFTGNKKASALFENSEVSESGVTLPEELEYETGRVTLDGYWTSTGRSRSYNVRRSFEVRERKTGTFVEFPDEPFRVQVLRDGTGRVEAPAVRILSEPYRDALLIFFTDEGEVTGSGSLTLSKGSDVATVTFRGEGKELRGNVQAELSKARKVRIEVGSGKVWKRIAEGQSFDFTFSPIPEEKTVVFANYKTVSPMSLVKALWRDTAVLGHGAFELKAVLDVPLARDVVEKAEFQVELKKEGNVEKRERSEFEEEWGFWN</sequence>
<keyword evidence="1" id="KW-0812">Transmembrane</keyword>
<dbReference type="eggNOG" id="arCOG06986">
    <property type="taxonomic scope" value="Archaea"/>
</dbReference>
<keyword evidence="3" id="KW-1185">Reference proteome</keyword>
<evidence type="ECO:0000256" key="1">
    <source>
        <dbReference type="SAM" id="Phobius"/>
    </source>
</evidence>
<organism evidence="2 3">
    <name type="scientific">Thermococcus nautili</name>
    <dbReference type="NCBI Taxonomy" id="195522"/>
    <lineage>
        <taxon>Archaea</taxon>
        <taxon>Methanobacteriati</taxon>
        <taxon>Methanobacteriota</taxon>
        <taxon>Thermococci</taxon>
        <taxon>Thermococcales</taxon>
        <taxon>Thermococcaceae</taxon>
        <taxon>Thermococcus</taxon>
    </lineage>
</organism>